<organism evidence="2">
    <name type="scientific">Anguilla anguilla</name>
    <name type="common">European freshwater eel</name>
    <name type="synonym">Muraena anguilla</name>
    <dbReference type="NCBI Taxonomy" id="7936"/>
    <lineage>
        <taxon>Eukaryota</taxon>
        <taxon>Metazoa</taxon>
        <taxon>Chordata</taxon>
        <taxon>Craniata</taxon>
        <taxon>Vertebrata</taxon>
        <taxon>Euteleostomi</taxon>
        <taxon>Actinopterygii</taxon>
        <taxon>Neopterygii</taxon>
        <taxon>Teleostei</taxon>
        <taxon>Anguilliformes</taxon>
        <taxon>Anguillidae</taxon>
        <taxon>Anguilla</taxon>
    </lineage>
</organism>
<protein>
    <submittedName>
        <fullName evidence="2">Uncharacterized protein</fullName>
    </submittedName>
</protein>
<keyword evidence="1" id="KW-0472">Membrane</keyword>
<evidence type="ECO:0000256" key="1">
    <source>
        <dbReference type="SAM" id="Phobius"/>
    </source>
</evidence>
<keyword evidence="1" id="KW-1133">Transmembrane helix</keyword>
<sequence length="40" mass="4480">MSHIFLLHAGNVYIPAHILIINILILLGLDPYCSISFLCK</sequence>
<feature type="transmembrane region" description="Helical" evidence="1">
    <location>
        <begin position="12"/>
        <end position="33"/>
    </location>
</feature>
<reference evidence="2" key="2">
    <citation type="journal article" date="2015" name="Fish Shellfish Immunol.">
        <title>Early steps in the European eel (Anguilla anguilla)-Vibrio vulnificus interaction in the gills: Role of the RtxA13 toxin.</title>
        <authorList>
            <person name="Callol A."/>
            <person name="Pajuelo D."/>
            <person name="Ebbesson L."/>
            <person name="Teles M."/>
            <person name="MacKenzie S."/>
            <person name="Amaro C."/>
        </authorList>
    </citation>
    <scope>NUCLEOTIDE SEQUENCE</scope>
</reference>
<name>A0A0E9R0I1_ANGAN</name>
<accession>A0A0E9R0I1</accession>
<dbReference type="EMBL" id="GBXM01086345">
    <property type="protein sequence ID" value="JAH22232.1"/>
    <property type="molecule type" value="Transcribed_RNA"/>
</dbReference>
<proteinExistence type="predicted"/>
<reference evidence="2" key="1">
    <citation type="submission" date="2014-11" db="EMBL/GenBank/DDBJ databases">
        <authorList>
            <person name="Amaro Gonzalez C."/>
        </authorList>
    </citation>
    <scope>NUCLEOTIDE SEQUENCE</scope>
</reference>
<keyword evidence="1" id="KW-0812">Transmembrane</keyword>
<evidence type="ECO:0000313" key="2">
    <source>
        <dbReference type="EMBL" id="JAH22232.1"/>
    </source>
</evidence>
<dbReference type="AlphaFoldDB" id="A0A0E9R0I1"/>